<dbReference type="CTD" id="20319848"/>
<organism evidence="1 2">
    <name type="scientific">Opisthorchis viverrini</name>
    <name type="common">Southeast Asian liver fluke</name>
    <dbReference type="NCBI Taxonomy" id="6198"/>
    <lineage>
        <taxon>Eukaryota</taxon>
        <taxon>Metazoa</taxon>
        <taxon>Spiralia</taxon>
        <taxon>Lophotrochozoa</taxon>
        <taxon>Platyhelminthes</taxon>
        <taxon>Trematoda</taxon>
        <taxon>Digenea</taxon>
        <taxon>Opisthorchiida</taxon>
        <taxon>Opisthorchiata</taxon>
        <taxon>Opisthorchiidae</taxon>
        <taxon>Opisthorchis</taxon>
    </lineage>
</organism>
<gene>
    <name evidence="1" type="ORF">T265_05666</name>
</gene>
<dbReference type="GeneID" id="20319848"/>
<protein>
    <submittedName>
        <fullName evidence="1">Uncharacterized protein</fullName>
    </submittedName>
</protein>
<keyword evidence="2" id="KW-1185">Reference proteome</keyword>
<dbReference type="Proteomes" id="UP000054324">
    <property type="component" value="Unassembled WGS sequence"/>
</dbReference>
<reference evidence="1 2" key="1">
    <citation type="submission" date="2013-11" db="EMBL/GenBank/DDBJ databases">
        <title>Opisthorchis viverrini - life in the bile duct.</title>
        <authorList>
            <person name="Young N.D."/>
            <person name="Nagarajan N."/>
            <person name="Lin S.J."/>
            <person name="Korhonen P.K."/>
            <person name="Jex A.R."/>
            <person name="Hall R.S."/>
            <person name="Safavi-Hemami H."/>
            <person name="Kaewkong W."/>
            <person name="Bertrand D."/>
            <person name="Gao S."/>
            <person name="Seet Q."/>
            <person name="Wongkham S."/>
            <person name="Teh B.T."/>
            <person name="Wongkham C."/>
            <person name="Intapan P.M."/>
            <person name="Maleewong W."/>
            <person name="Yang X."/>
            <person name="Hu M."/>
            <person name="Wang Z."/>
            <person name="Hofmann A."/>
            <person name="Sternberg P.W."/>
            <person name="Tan P."/>
            <person name="Wang J."/>
            <person name="Gasser R.B."/>
        </authorList>
    </citation>
    <scope>NUCLEOTIDE SEQUENCE [LARGE SCALE GENOMIC DNA]</scope>
</reference>
<accession>A0A074ZIV9</accession>
<dbReference type="AlphaFoldDB" id="A0A074ZIV9"/>
<evidence type="ECO:0000313" key="2">
    <source>
        <dbReference type="Proteomes" id="UP000054324"/>
    </source>
</evidence>
<name>A0A074ZIV9_OPIVI</name>
<dbReference type="RefSeq" id="XP_009168995.1">
    <property type="nucleotide sequence ID" value="XM_009170731.1"/>
</dbReference>
<sequence>MSFSGNEPIFFFCRHWILSALEHKESITTSDQQISRFTRSLTFLGWPSAPGYQSPIQTGVHGNKKALKRLCSTMDGLWAALPQNAWSGQITRQENLIHRKYNRDMRSKIHRLPRPLKFDHAIRRSPKSCSDLRTCVDLQLVHPDLQTDSDFIRFYGVTAISLLILLKSALSSWEFARNSKYMRLRISSTNIRVNFCVNRHLGEELEFMNAVDSRTELYCKLEMEDGN</sequence>
<dbReference type="KEGG" id="ovi:T265_05666"/>
<evidence type="ECO:0000313" key="1">
    <source>
        <dbReference type="EMBL" id="KER27263.1"/>
    </source>
</evidence>
<dbReference type="EMBL" id="KL596727">
    <property type="protein sequence ID" value="KER27263.1"/>
    <property type="molecule type" value="Genomic_DNA"/>
</dbReference>
<proteinExistence type="predicted"/>